<evidence type="ECO:0000256" key="7">
    <source>
        <dbReference type="ARBA" id="ARBA00022989"/>
    </source>
</evidence>
<dbReference type="SUPFAM" id="SSF90123">
    <property type="entry name" value="ABC transporter transmembrane region"/>
    <property type="match status" value="1"/>
</dbReference>
<sequence length="482" mass="54045">MRFFDLNPSGRILNRFSKDLGAIDEWLAKCFLDAVQVTLMGVGSIIVTAIINPLFLIPIGILFMIFSYLRRFFLKTSKNLKRLEGITKSPVYVHLAATMNGLSTIRAFSAQEVLRNEFDHHQNLHTGAWYMYISVSQAFGFCLDILCCAFVCCVTMSFLLFDAKSASGSSVGLAITQSMALTMMLQWGIRQSAEVMNQMMAVERVLEYRELEPEQKEVRKAVDKTWPKEGEIQFKNVVYRYAKEMEPVLRGLNFKIMPGEKIGIVGRTGAGKSSLIGSLFRIAELEGEILIDNIDTSALSLEQLRSRISIIPQDPVLFSGTMRRNLDPFEEYPDELLWKALEDVKLKDIPALKIGGLQSLVASGGSNFSVGQRQLICLARAILRNNKILVLDEATANVDPETDGLIQETIRKKFSDCTTLTIAHRLNTIMDSDKILVMDFGKVAEFNTPYTLLQNKNGIFRGMIYATGNESKNLIAMIKKNA</sequence>
<reference evidence="12" key="1">
    <citation type="submission" date="2021-03" db="EMBL/GenBank/DDBJ databases">
        <title>Chromosome level genome of the anhydrobiotic midge Polypedilum vanderplanki.</title>
        <authorList>
            <person name="Yoshida Y."/>
            <person name="Kikawada T."/>
            <person name="Gusev O."/>
        </authorList>
    </citation>
    <scope>NUCLEOTIDE SEQUENCE</scope>
    <source>
        <strain evidence="12">NIAS01</strain>
        <tissue evidence="12">Whole body or cell culture</tissue>
    </source>
</reference>
<evidence type="ECO:0000256" key="8">
    <source>
        <dbReference type="ARBA" id="ARBA00023136"/>
    </source>
</evidence>
<dbReference type="Gene3D" id="3.40.50.300">
    <property type="entry name" value="P-loop containing nucleotide triphosphate hydrolases"/>
    <property type="match status" value="1"/>
</dbReference>
<name>A0A9J6CJ22_POLVA</name>
<dbReference type="SUPFAM" id="SSF52540">
    <property type="entry name" value="P-loop containing nucleoside triphosphate hydrolases"/>
    <property type="match status" value="1"/>
</dbReference>
<dbReference type="PANTHER" id="PTHR24223:SF456">
    <property type="entry name" value="MULTIDRUG RESISTANCE-ASSOCIATED PROTEIN LETHAL(2)03659"/>
    <property type="match status" value="1"/>
</dbReference>
<keyword evidence="4 9" id="KW-0812">Transmembrane</keyword>
<proteinExistence type="inferred from homology"/>
<evidence type="ECO:0000256" key="1">
    <source>
        <dbReference type="ARBA" id="ARBA00004141"/>
    </source>
</evidence>
<evidence type="ECO:0000259" key="10">
    <source>
        <dbReference type="PROSITE" id="PS50893"/>
    </source>
</evidence>
<dbReference type="PROSITE" id="PS50893">
    <property type="entry name" value="ABC_TRANSPORTER_2"/>
    <property type="match status" value="1"/>
</dbReference>
<feature type="transmembrane region" description="Helical" evidence="9">
    <location>
        <begin position="45"/>
        <end position="69"/>
    </location>
</feature>
<dbReference type="Proteomes" id="UP001107558">
    <property type="component" value="Chromosome 1"/>
</dbReference>
<evidence type="ECO:0000313" key="13">
    <source>
        <dbReference type="Proteomes" id="UP001107558"/>
    </source>
</evidence>
<dbReference type="SMART" id="SM00382">
    <property type="entry name" value="AAA"/>
    <property type="match status" value="1"/>
</dbReference>
<dbReference type="Pfam" id="PF00005">
    <property type="entry name" value="ABC_tran"/>
    <property type="match status" value="1"/>
</dbReference>
<dbReference type="PROSITE" id="PS00211">
    <property type="entry name" value="ABC_TRANSPORTER_1"/>
    <property type="match status" value="1"/>
</dbReference>
<comment type="caution">
    <text evidence="12">The sequence shown here is derived from an EMBL/GenBank/DDBJ whole genome shotgun (WGS) entry which is preliminary data.</text>
</comment>
<keyword evidence="5" id="KW-0547">Nucleotide-binding</keyword>
<dbReference type="GO" id="GO:0016887">
    <property type="term" value="F:ATP hydrolysis activity"/>
    <property type="evidence" value="ECO:0007669"/>
    <property type="project" value="InterPro"/>
</dbReference>
<feature type="transmembrane region" description="Helical" evidence="9">
    <location>
        <begin position="129"/>
        <end position="159"/>
    </location>
</feature>
<evidence type="ECO:0000313" key="12">
    <source>
        <dbReference type="EMBL" id="KAG5681566.1"/>
    </source>
</evidence>
<comment type="similarity">
    <text evidence="2">Belongs to the ABC transporter superfamily. ABCC family. Conjugate transporter (TC 3.A.1.208) subfamily.</text>
</comment>
<protein>
    <submittedName>
        <fullName evidence="12">Uncharacterized protein</fullName>
    </submittedName>
</protein>
<evidence type="ECO:0000259" key="11">
    <source>
        <dbReference type="PROSITE" id="PS50929"/>
    </source>
</evidence>
<dbReference type="PANTHER" id="PTHR24223">
    <property type="entry name" value="ATP-BINDING CASSETTE SUB-FAMILY C"/>
    <property type="match status" value="1"/>
</dbReference>
<keyword evidence="6" id="KW-0067">ATP-binding</keyword>
<dbReference type="InterPro" id="IPR011527">
    <property type="entry name" value="ABC1_TM_dom"/>
</dbReference>
<dbReference type="PROSITE" id="PS50929">
    <property type="entry name" value="ABC_TM1F"/>
    <property type="match status" value="1"/>
</dbReference>
<keyword evidence="3" id="KW-0813">Transport</keyword>
<evidence type="ECO:0000256" key="5">
    <source>
        <dbReference type="ARBA" id="ARBA00022741"/>
    </source>
</evidence>
<dbReference type="EMBL" id="JADBJN010000001">
    <property type="protein sequence ID" value="KAG5681566.1"/>
    <property type="molecule type" value="Genomic_DNA"/>
</dbReference>
<evidence type="ECO:0000256" key="4">
    <source>
        <dbReference type="ARBA" id="ARBA00022692"/>
    </source>
</evidence>
<feature type="domain" description="ABC transmembrane type-1" evidence="11">
    <location>
        <begin position="1"/>
        <end position="197"/>
    </location>
</feature>
<dbReference type="Pfam" id="PF00664">
    <property type="entry name" value="ABC_membrane"/>
    <property type="match status" value="1"/>
</dbReference>
<accession>A0A9J6CJ22</accession>
<dbReference type="GO" id="GO:0016020">
    <property type="term" value="C:membrane"/>
    <property type="evidence" value="ECO:0007669"/>
    <property type="project" value="UniProtKB-SubCell"/>
</dbReference>
<feature type="domain" description="ABC transporter" evidence="10">
    <location>
        <begin position="232"/>
        <end position="465"/>
    </location>
</feature>
<dbReference type="InterPro" id="IPR017871">
    <property type="entry name" value="ABC_transporter-like_CS"/>
</dbReference>
<dbReference type="GO" id="GO:0140359">
    <property type="term" value="F:ABC-type transporter activity"/>
    <property type="evidence" value="ECO:0007669"/>
    <property type="project" value="InterPro"/>
</dbReference>
<dbReference type="InterPro" id="IPR036640">
    <property type="entry name" value="ABC1_TM_sf"/>
</dbReference>
<evidence type="ECO:0000256" key="9">
    <source>
        <dbReference type="SAM" id="Phobius"/>
    </source>
</evidence>
<keyword evidence="13" id="KW-1185">Reference proteome</keyword>
<keyword evidence="8 9" id="KW-0472">Membrane</keyword>
<evidence type="ECO:0000256" key="6">
    <source>
        <dbReference type="ARBA" id="ARBA00022840"/>
    </source>
</evidence>
<keyword evidence="7 9" id="KW-1133">Transmembrane helix</keyword>
<gene>
    <name evidence="12" type="ORF">PVAND_010985</name>
</gene>
<dbReference type="InterPro" id="IPR027417">
    <property type="entry name" value="P-loop_NTPase"/>
</dbReference>
<dbReference type="InterPro" id="IPR044726">
    <property type="entry name" value="ABCC_6TM_D2"/>
</dbReference>
<dbReference type="CDD" id="cd03244">
    <property type="entry name" value="ABCC_MRP_domain2"/>
    <property type="match status" value="1"/>
</dbReference>
<dbReference type="CDD" id="cd18580">
    <property type="entry name" value="ABC_6TM_ABCC_D2"/>
    <property type="match status" value="1"/>
</dbReference>
<dbReference type="GO" id="GO:0005524">
    <property type="term" value="F:ATP binding"/>
    <property type="evidence" value="ECO:0007669"/>
    <property type="project" value="UniProtKB-KW"/>
</dbReference>
<dbReference type="FunFam" id="3.40.50.300:FF:000163">
    <property type="entry name" value="Multidrug resistance-associated protein member 4"/>
    <property type="match status" value="1"/>
</dbReference>
<evidence type="ECO:0000256" key="2">
    <source>
        <dbReference type="ARBA" id="ARBA00009726"/>
    </source>
</evidence>
<dbReference type="InterPro" id="IPR003439">
    <property type="entry name" value="ABC_transporter-like_ATP-bd"/>
</dbReference>
<dbReference type="Gene3D" id="1.20.1560.10">
    <property type="entry name" value="ABC transporter type 1, transmembrane domain"/>
    <property type="match status" value="1"/>
</dbReference>
<organism evidence="12 13">
    <name type="scientific">Polypedilum vanderplanki</name>
    <name type="common">Sleeping chironomid midge</name>
    <dbReference type="NCBI Taxonomy" id="319348"/>
    <lineage>
        <taxon>Eukaryota</taxon>
        <taxon>Metazoa</taxon>
        <taxon>Ecdysozoa</taxon>
        <taxon>Arthropoda</taxon>
        <taxon>Hexapoda</taxon>
        <taxon>Insecta</taxon>
        <taxon>Pterygota</taxon>
        <taxon>Neoptera</taxon>
        <taxon>Endopterygota</taxon>
        <taxon>Diptera</taxon>
        <taxon>Nematocera</taxon>
        <taxon>Chironomoidea</taxon>
        <taxon>Chironomidae</taxon>
        <taxon>Chironominae</taxon>
        <taxon>Polypedilum</taxon>
        <taxon>Polypedilum</taxon>
    </lineage>
</organism>
<evidence type="ECO:0000256" key="3">
    <source>
        <dbReference type="ARBA" id="ARBA00022448"/>
    </source>
</evidence>
<dbReference type="InterPro" id="IPR050173">
    <property type="entry name" value="ABC_transporter_C-like"/>
</dbReference>
<comment type="subcellular location">
    <subcellularLocation>
        <location evidence="1">Membrane</location>
        <topology evidence="1">Multi-pass membrane protein</topology>
    </subcellularLocation>
</comment>
<dbReference type="InterPro" id="IPR003593">
    <property type="entry name" value="AAA+_ATPase"/>
</dbReference>
<dbReference type="OrthoDB" id="6500128at2759"/>
<dbReference type="AlphaFoldDB" id="A0A9J6CJ22"/>